<dbReference type="PANTHER" id="PTHR11778">
    <property type="entry name" value="SERYL-TRNA SYNTHETASE"/>
    <property type="match status" value="1"/>
</dbReference>
<protein>
    <recommendedName>
        <fullName evidence="1">SGNH hydrolase-type esterase domain-containing protein</fullName>
    </recommendedName>
</protein>
<dbReference type="Proteomes" id="UP000258309">
    <property type="component" value="Unassembled WGS sequence"/>
</dbReference>
<dbReference type="AlphaFoldDB" id="A0A3E2H6Z5"/>
<feature type="non-terminal residue" evidence="2">
    <location>
        <position position="599"/>
    </location>
</feature>
<organism evidence="2 3">
    <name type="scientific">Scytalidium lignicola</name>
    <name type="common">Hyphomycete</name>
    <dbReference type="NCBI Taxonomy" id="5539"/>
    <lineage>
        <taxon>Eukaryota</taxon>
        <taxon>Fungi</taxon>
        <taxon>Dikarya</taxon>
        <taxon>Ascomycota</taxon>
        <taxon>Pezizomycotina</taxon>
        <taxon>Leotiomycetes</taxon>
        <taxon>Leotiomycetes incertae sedis</taxon>
        <taxon>Scytalidium</taxon>
    </lineage>
</organism>
<dbReference type="GO" id="GO:0004828">
    <property type="term" value="F:serine-tRNA ligase activity"/>
    <property type="evidence" value="ECO:0007669"/>
    <property type="project" value="InterPro"/>
</dbReference>
<dbReference type="SUPFAM" id="SSF52266">
    <property type="entry name" value="SGNH hydrolase"/>
    <property type="match status" value="1"/>
</dbReference>
<dbReference type="Gene3D" id="3.30.930.10">
    <property type="entry name" value="Bira Bifunctional Protein, Domain 2"/>
    <property type="match status" value="2"/>
</dbReference>
<dbReference type="InterPro" id="IPR045864">
    <property type="entry name" value="aa-tRNA-synth_II/BPL/LPL"/>
</dbReference>
<reference evidence="2 3" key="1">
    <citation type="submission" date="2018-05" db="EMBL/GenBank/DDBJ databases">
        <title>Draft genome sequence of Scytalidium lignicola DSM 105466, a ubiquitous saprotrophic fungus.</title>
        <authorList>
            <person name="Buettner E."/>
            <person name="Gebauer A.M."/>
            <person name="Hofrichter M."/>
            <person name="Liers C."/>
            <person name="Kellner H."/>
        </authorList>
    </citation>
    <scope>NUCLEOTIDE SEQUENCE [LARGE SCALE GENOMIC DNA]</scope>
    <source>
        <strain evidence="2 3">DSM 105466</strain>
    </source>
</reference>
<dbReference type="CDD" id="cd01838">
    <property type="entry name" value="Isoamyl_acetate_hydrolase_like"/>
    <property type="match status" value="1"/>
</dbReference>
<name>A0A3E2H6Z5_SCYLI</name>
<evidence type="ECO:0000313" key="3">
    <source>
        <dbReference type="Proteomes" id="UP000258309"/>
    </source>
</evidence>
<comment type="caution">
    <text evidence="2">The sequence shown here is derived from an EMBL/GenBank/DDBJ whole genome shotgun (WGS) entry which is preliminary data.</text>
</comment>
<sequence length="599" mass="66050">MQEGIQQGSADSGRRHYAVSSLASLGQLNPSLASCCCSRCKTTGSLQLTMSTKQRVRSIPADCSIAADRLRKSSSSRRKFGFYCTKPEPRQYSDQCGRGKTTKYYDTSMCSNHPAPRLAACGSTNGLLTPTLSAQKWIPRRHCTRRLDVLNRGLSGYNTDNALDIFHHILPPPSCAKVEYLLILFGANDAALPDTTGQHVPLQTYAKNIRSLLTHPSVTAHNPIILLVTPPPVDETRLEAEDLKKGHPRLTRQLKVTEKYANVIRQIAAEFPDKVFLIDLWSSLMDEASKLTLSSKEAGAGVLPEKRTNIGLESLLEDGLHLTGAGYKVFFDTVVPFIGGAWKRESQEVPSWVFPHCLTAQYTIDQTARKINSVQKQIGQRKTEEDAEDLLLQKIELQKPKAGEEDIVVVKRAALLQKARLIGNYVHDTVPVRNDEANNKVVREWTPEGFDPSQTQMLSHHRVLWKLAGYDPAGGVKLVGQHGYCLTGYATNSSPIFTQTSGYSQISLLLNTPAIVPASAKKPDPTDETPGVPFSWKHSDELIAISEEFYKSLGLPYRVVSIVSGALNNAAAKKYGLETHFPFQGEYNELVSCSNCLAC</sequence>
<dbReference type="GO" id="GO:0005524">
    <property type="term" value="F:ATP binding"/>
    <property type="evidence" value="ECO:0007669"/>
    <property type="project" value="InterPro"/>
</dbReference>
<proteinExistence type="predicted"/>
<evidence type="ECO:0000259" key="1">
    <source>
        <dbReference type="Pfam" id="PF13472"/>
    </source>
</evidence>
<dbReference type="InterPro" id="IPR013830">
    <property type="entry name" value="SGNH_hydro"/>
</dbReference>
<dbReference type="PRINTS" id="PR00981">
    <property type="entry name" value="TRNASYNTHSER"/>
</dbReference>
<accession>A0A3E2H6Z5</accession>
<gene>
    <name evidence="2" type="ORF">B7463_g7175</name>
</gene>
<dbReference type="GO" id="GO:0006434">
    <property type="term" value="P:seryl-tRNA aminoacylation"/>
    <property type="evidence" value="ECO:0007669"/>
    <property type="project" value="InterPro"/>
</dbReference>
<dbReference type="Gene3D" id="3.40.50.1110">
    <property type="entry name" value="SGNH hydrolase"/>
    <property type="match status" value="1"/>
</dbReference>
<dbReference type="OrthoDB" id="671439at2759"/>
<dbReference type="InterPro" id="IPR002317">
    <property type="entry name" value="Ser-tRNA-ligase_type_1"/>
</dbReference>
<dbReference type="SUPFAM" id="SSF55681">
    <property type="entry name" value="Class II aaRS and biotin synthetases"/>
    <property type="match status" value="1"/>
</dbReference>
<dbReference type="EMBL" id="NCSJ02000137">
    <property type="protein sequence ID" value="RFU29176.1"/>
    <property type="molecule type" value="Genomic_DNA"/>
</dbReference>
<feature type="domain" description="SGNH hydrolase-type esterase" evidence="1">
    <location>
        <begin position="129"/>
        <end position="329"/>
    </location>
</feature>
<dbReference type="STRING" id="5539.A0A3E2H6Z5"/>
<keyword evidence="3" id="KW-1185">Reference proteome</keyword>
<dbReference type="InterPro" id="IPR036514">
    <property type="entry name" value="SGNH_hydro_sf"/>
</dbReference>
<evidence type="ECO:0000313" key="2">
    <source>
        <dbReference type="EMBL" id="RFU29176.1"/>
    </source>
</evidence>
<dbReference type="Pfam" id="PF13472">
    <property type="entry name" value="Lipase_GDSL_2"/>
    <property type="match status" value="1"/>
</dbReference>
<feature type="non-terminal residue" evidence="2">
    <location>
        <position position="1"/>
    </location>
</feature>